<dbReference type="Gene3D" id="3.40.50.300">
    <property type="entry name" value="P-loop containing nucleotide triphosphate hydrolases"/>
    <property type="match status" value="1"/>
</dbReference>
<feature type="transmembrane region" description="Helical" evidence="8">
    <location>
        <begin position="278"/>
        <end position="298"/>
    </location>
</feature>
<sequence length="557" mass="58063">MSSDMAILRRLFGLARPYRGWMGLAGAVACVTVLASIGLMAVAGWFIAAMAIAGVSTGMMNYFLPSAAIRLFAILRTGGRYLERLLSHEATFRLLAGVRLWLFRRLEPLAPADLMDRRGADLASGLQADVETLQHAYLRLGAPVAVAVACAIAVVAILVALHPPTGAAVGLLLVCGGALAPALARRAAAGPGAQAVRLRTELRVAVVDALQGATDLRAAGAQERQRAHVSALSMALIDAQRRTAVSGVLAEAGVGLCAGLALWSAALLSAASVAASDLAPAMVPALSLAALASFEAVAPLPAAMQRWGEVMAAARRLFALADRVPTVVPAVGPSPVPRDGSLEFLSVGLRYSPDGAPALDGLNLVIPSGRRVALLGPSGAGKSSIAKLLLRFWDYEGEIRLGGHDLRLYQPEDLRRMVGVAAQDAQLFNATLRDNLLMAAPEADDAALLQCLALAQLGDVVAHLPEGLDTWIGESGARLSAGQARRLVLARTLLRAPAVLVLDEPTENLDPTTARRLLAALKVATAGRTVILITHDPVAAETFAQDTVRLEAGRRVG</sequence>
<keyword evidence="5 11" id="KW-0067">ATP-binding</keyword>
<comment type="caution">
    <text evidence="11">The sequence shown here is derived from an EMBL/GenBank/DDBJ whole genome shotgun (WGS) entry which is preliminary data.</text>
</comment>
<dbReference type="SUPFAM" id="SSF52540">
    <property type="entry name" value="P-loop containing nucleoside triphosphate hydrolases"/>
    <property type="match status" value="1"/>
</dbReference>
<reference evidence="11 12" key="1">
    <citation type="submission" date="2023-07" db="EMBL/GenBank/DDBJ databases">
        <title>Genomic Encyclopedia of Type Strains, Phase IV (KMG-IV): sequencing the most valuable type-strain genomes for metagenomic binning, comparative biology and taxonomic classification.</title>
        <authorList>
            <person name="Goeker M."/>
        </authorList>
    </citation>
    <scope>NUCLEOTIDE SEQUENCE [LARGE SCALE GENOMIC DNA]</scope>
    <source>
        <strain evidence="11 12">DSM 3770</strain>
    </source>
</reference>
<keyword evidence="3 8" id="KW-0812">Transmembrane</keyword>
<proteinExistence type="inferred from homology"/>
<keyword evidence="6 8" id="KW-1133">Transmembrane helix</keyword>
<dbReference type="InterPro" id="IPR017871">
    <property type="entry name" value="ABC_transporter-like_CS"/>
</dbReference>
<feature type="domain" description="ABC transporter" evidence="9">
    <location>
        <begin position="342"/>
        <end position="556"/>
    </location>
</feature>
<dbReference type="InterPro" id="IPR014223">
    <property type="entry name" value="ABC_CydC/D"/>
</dbReference>
<dbReference type="NCBIfam" id="TIGR02868">
    <property type="entry name" value="CydC"/>
    <property type="match status" value="1"/>
</dbReference>
<dbReference type="Gene3D" id="1.20.1560.10">
    <property type="entry name" value="ABC transporter type 1, transmembrane domain"/>
    <property type="match status" value="1"/>
</dbReference>
<dbReference type="GO" id="GO:0005524">
    <property type="term" value="F:ATP binding"/>
    <property type="evidence" value="ECO:0007669"/>
    <property type="project" value="UniProtKB-KW"/>
</dbReference>
<dbReference type="EMBL" id="JAUSVY010000001">
    <property type="protein sequence ID" value="MDQ0503240.1"/>
    <property type="molecule type" value="Genomic_DNA"/>
</dbReference>
<dbReference type="InterPro" id="IPR036640">
    <property type="entry name" value="ABC1_TM_sf"/>
</dbReference>
<feature type="transmembrane region" description="Helical" evidence="8">
    <location>
        <begin position="21"/>
        <end position="39"/>
    </location>
</feature>
<keyword evidence="4" id="KW-0547">Nucleotide-binding</keyword>
<organism evidence="11 12">
    <name type="scientific">Xanthobacter agilis</name>
    <dbReference type="NCBI Taxonomy" id="47492"/>
    <lineage>
        <taxon>Bacteria</taxon>
        <taxon>Pseudomonadati</taxon>
        <taxon>Pseudomonadota</taxon>
        <taxon>Alphaproteobacteria</taxon>
        <taxon>Hyphomicrobiales</taxon>
        <taxon>Xanthobacteraceae</taxon>
        <taxon>Xanthobacter</taxon>
    </lineage>
</organism>
<dbReference type="PROSITE" id="PS50929">
    <property type="entry name" value="ABC_TM1F"/>
    <property type="match status" value="1"/>
</dbReference>
<dbReference type="PROSITE" id="PS50893">
    <property type="entry name" value="ABC_TRANSPORTER_2"/>
    <property type="match status" value="1"/>
</dbReference>
<dbReference type="InterPro" id="IPR027417">
    <property type="entry name" value="P-loop_NTPase"/>
</dbReference>
<gene>
    <name evidence="11" type="ORF">QOZ94_000010</name>
</gene>
<evidence type="ECO:0000259" key="10">
    <source>
        <dbReference type="PROSITE" id="PS50929"/>
    </source>
</evidence>
<protein>
    <submittedName>
        <fullName evidence="11">ATP-binding cassette subfamily C protein CydC</fullName>
    </submittedName>
</protein>
<comment type="similarity">
    <text evidence="2">Belongs to the ABC transporter superfamily.</text>
</comment>
<dbReference type="CDD" id="cd03228">
    <property type="entry name" value="ABCC_MRP_Like"/>
    <property type="match status" value="1"/>
</dbReference>
<keyword evidence="7 8" id="KW-0472">Membrane</keyword>
<dbReference type="PANTHER" id="PTHR24221:SF654">
    <property type="entry name" value="ATP-BINDING CASSETTE SUB-FAMILY B MEMBER 6"/>
    <property type="match status" value="1"/>
</dbReference>
<dbReference type="PROSITE" id="PS00211">
    <property type="entry name" value="ABC_TRANSPORTER_1"/>
    <property type="match status" value="1"/>
</dbReference>
<keyword evidence="12" id="KW-1185">Reference proteome</keyword>
<comment type="subcellular location">
    <subcellularLocation>
        <location evidence="1">Cell membrane</location>
        <topology evidence="1">Multi-pass membrane protein</topology>
    </subcellularLocation>
</comment>
<dbReference type="PANTHER" id="PTHR24221">
    <property type="entry name" value="ATP-BINDING CASSETTE SUB-FAMILY B"/>
    <property type="match status" value="1"/>
</dbReference>
<dbReference type="InterPro" id="IPR039421">
    <property type="entry name" value="Type_1_exporter"/>
</dbReference>
<dbReference type="InterPro" id="IPR003593">
    <property type="entry name" value="AAA+_ATPase"/>
</dbReference>
<accession>A0ABU0L7X0</accession>
<feature type="domain" description="ABC transmembrane type-1" evidence="10">
    <location>
        <begin position="24"/>
        <end position="309"/>
    </location>
</feature>
<evidence type="ECO:0000256" key="7">
    <source>
        <dbReference type="ARBA" id="ARBA00023136"/>
    </source>
</evidence>
<feature type="transmembrane region" description="Helical" evidence="8">
    <location>
        <begin position="167"/>
        <end position="184"/>
    </location>
</feature>
<feature type="transmembrane region" description="Helical" evidence="8">
    <location>
        <begin position="140"/>
        <end position="161"/>
    </location>
</feature>
<name>A0ABU0L7X0_XANAG</name>
<dbReference type="Proteomes" id="UP001241747">
    <property type="component" value="Unassembled WGS sequence"/>
</dbReference>
<evidence type="ECO:0000259" key="9">
    <source>
        <dbReference type="PROSITE" id="PS50893"/>
    </source>
</evidence>
<evidence type="ECO:0000256" key="3">
    <source>
        <dbReference type="ARBA" id="ARBA00022692"/>
    </source>
</evidence>
<evidence type="ECO:0000256" key="1">
    <source>
        <dbReference type="ARBA" id="ARBA00004651"/>
    </source>
</evidence>
<dbReference type="InterPro" id="IPR011527">
    <property type="entry name" value="ABC1_TM_dom"/>
</dbReference>
<evidence type="ECO:0000256" key="4">
    <source>
        <dbReference type="ARBA" id="ARBA00022741"/>
    </source>
</evidence>
<evidence type="ECO:0000313" key="12">
    <source>
        <dbReference type="Proteomes" id="UP001241747"/>
    </source>
</evidence>
<feature type="transmembrane region" description="Helical" evidence="8">
    <location>
        <begin position="244"/>
        <end position="266"/>
    </location>
</feature>
<dbReference type="SUPFAM" id="SSF90123">
    <property type="entry name" value="ABC transporter transmembrane region"/>
    <property type="match status" value="1"/>
</dbReference>
<evidence type="ECO:0000256" key="2">
    <source>
        <dbReference type="ARBA" id="ARBA00005417"/>
    </source>
</evidence>
<evidence type="ECO:0000256" key="5">
    <source>
        <dbReference type="ARBA" id="ARBA00022840"/>
    </source>
</evidence>
<dbReference type="RefSeq" id="WP_237346123.1">
    <property type="nucleotide sequence ID" value="NZ_JABWGX010000015.1"/>
</dbReference>
<dbReference type="SMART" id="SM00382">
    <property type="entry name" value="AAA"/>
    <property type="match status" value="1"/>
</dbReference>
<feature type="transmembrane region" description="Helical" evidence="8">
    <location>
        <begin position="45"/>
        <end position="64"/>
    </location>
</feature>
<evidence type="ECO:0000256" key="6">
    <source>
        <dbReference type="ARBA" id="ARBA00022989"/>
    </source>
</evidence>
<dbReference type="Pfam" id="PF00005">
    <property type="entry name" value="ABC_tran"/>
    <property type="match status" value="1"/>
</dbReference>
<evidence type="ECO:0000256" key="8">
    <source>
        <dbReference type="SAM" id="Phobius"/>
    </source>
</evidence>
<dbReference type="InterPro" id="IPR003439">
    <property type="entry name" value="ABC_transporter-like_ATP-bd"/>
</dbReference>
<evidence type="ECO:0000313" key="11">
    <source>
        <dbReference type="EMBL" id="MDQ0503240.1"/>
    </source>
</evidence>